<evidence type="ECO:0000256" key="3">
    <source>
        <dbReference type="ARBA" id="ARBA00022723"/>
    </source>
</evidence>
<evidence type="ECO:0000313" key="10">
    <source>
        <dbReference type="Proteomes" id="UP000009282"/>
    </source>
</evidence>
<evidence type="ECO:0000256" key="5">
    <source>
        <dbReference type="ARBA" id="ARBA00023004"/>
    </source>
</evidence>
<dbReference type="eggNOG" id="COG2863">
    <property type="taxonomic scope" value="Bacteria"/>
</dbReference>
<keyword evidence="4" id="KW-0249">Electron transport</keyword>
<accession>G4QF83</accession>
<dbReference type="AlphaFoldDB" id="G4QF83"/>
<evidence type="ECO:0000256" key="6">
    <source>
        <dbReference type="PROSITE-ProRule" id="PRU00433"/>
    </source>
</evidence>
<proteinExistence type="predicted"/>
<organism evidence="9 10">
    <name type="scientific">Glaciecola nitratireducens (strain JCM 12485 / KCTC 12276 / FR1064)</name>
    <dbReference type="NCBI Taxonomy" id="1085623"/>
    <lineage>
        <taxon>Bacteria</taxon>
        <taxon>Pseudomonadati</taxon>
        <taxon>Pseudomonadota</taxon>
        <taxon>Gammaproteobacteria</taxon>
        <taxon>Alteromonadales</taxon>
        <taxon>Alteromonadaceae</taxon>
        <taxon>Brumicola</taxon>
    </lineage>
</organism>
<dbReference type="PROSITE" id="PS51007">
    <property type="entry name" value="CYTC"/>
    <property type="match status" value="1"/>
</dbReference>
<evidence type="ECO:0000313" key="9">
    <source>
        <dbReference type="EMBL" id="AEP28427.1"/>
    </source>
</evidence>
<dbReference type="HOGENOM" id="CLU_128253_1_2_6"/>
<dbReference type="PANTHER" id="PTHR33751">
    <property type="entry name" value="CBB3-TYPE CYTOCHROME C OXIDASE SUBUNIT FIXP"/>
    <property type="match status" value="1"/>
</dbReference>
<dbReference type="InterPro" id="IPR009056">
    <property type="entry name" value="Cyt_c-like_dom"/>
</dbReference>
<dbReference type="Pfam" id="PF00034">
    <property type="entry name" value="Cytochrom_C"/>
    <property type="match status" value="1"/>
</dbReference>
<evidence type="ECO:0000259" key="8">
    <source>
        <dbReference type="PROSITE" id="PS51007"/>
    </source>
</evidence>
<dbReference type="GO" id="GO:0009055">
    <property type="term" value="F:electron transfer activity"/>
    <property type="evidence" value="ECO:0007669"/>
    <property type="project" value="InterPro"/>
</dbReference>
<dbReference type="GO" id="GO:0020037">
    <property type="term" value="F:heme binding"/>
    <property type="evidence" value="ECO:0007669"/>
    <property type="project" value="InterPro"/>
</dbReference>
<keyword evidence="1" id="KW-0813">Transport</keyword>
<keyword evidence="7" id="KW-0732">Signal</keyword>
<keyword evidence="10" id="KW-1185">Reference proteome</keyword>
<keyword evidence="5 6" id="KW-0408">Iron</keyword>
<dbReference type="RefSeq" id="WP_014107306.1">
    <property type="nucleotide sequence ID" value="NC_016041.1"/>
</dbReference>
<dbReference type="STRING" id="1085623.GNIT_0273"/>
<evidence type="ECO:0000256" key="2">
    <source>
        <dbReference type="ARBA" id="ARBA00022617"/>
    </source>
</evidence>
<feature type="signal peptide" evidence="7">
    <location>
        <begin position="1"/>
        <end position="37"/>
    </location>
</feature>
<feature type="chain" id="PRO_5003467223" evidence="7">
    <location>
        <begin position="38"/>
        <end position="125"/>
    </location>
</feature>
<dbReference type="InterPro" id="IPR036909">
    <property type="entry name" value="Cyt_c-like_dom_sf"/>
</dbReference>
<name>G4QF83_GLANF</name>
<evidence type="ECO:0000256" key="1">
    <source>
        <dbReference type="ARBA" id="ARBA00022448"/>
    </source>
</evidence>
<reference evidence="9 10" key="1">
    <citation type="journal article" date="2011" name="J. Bacteriol.">
        <title>Complete genome sequence of seawater bacterium Glaciecola nitratireducens FR1064T.</title>
        <authorList>
            <person name="Bian F."/>
            <person name="Qin Q.L."/>
            <person name="Xie B.B."/>
            <person name="Shu Y.L."/>
            <person name="Zhang X.Y."/>
            <person name="Yu Y."/>
            <person name="Chen B."/>
            <person name="Chen X.L."/>
            <person name="Zhou B.C."/>
            <person name="Zhang Y.Z."/>
        </authorList>
    </citation>
    <scope>NUCLEOTIDE SEQUENCE [LARGE SCALE GENOMIC DNA]</scope>
    <source>
        <strain evidence="10">JCM 12485 / KCTC 12276 / FR1064</strain>
    </source>
</reference>
<dbReference type="GO" id="GO:0046872">
    <property type="term" value="F:metal ion binding"/>
    <property type="evidence" value="ECO:0007669"/>
    <property type="project" value="UniProtKB-KW"/>
</dbReference>
<dbReference type="EMBL" id="CP003060">
    <property type="protein sequence ID" value="AEP28427.1"/>
    <property type="molecule type" value="Genomic_DNA"/>
</dbReference>
<dbReference type="Proteomes" id="UP000009282">
    <property type="component" value="Chromosome"/>
</dbReference>
<feature type="domain" description="Cytochrome c" evidence="8">
    <location>
        <begin position="43"/>
        <end position="121"/>
    </location>
</feature>
<dbReference type="KEGG" id="gni:GNIT_0273"/>
<gene>
    <name evidence="9" type="ordered locus">GNIT_0273</name>
</gene>
<evidence type="ECO:0000256" key="7">
    <source>
        <dbReference type="SAM" id="SignalP"/>
    </source>
</evidence>
<sequence length="125" mass="13934">MKKITNRRTKIRTTRITLNKRLVALFTFSVISLSACAETVLQGDIERGKEMSGVCGMCHGDNGISLIPIYPNLAGQKEQYLVLQLKAFRSGERVNMAMTSHAQKLTDQDIADLSAYYAQLDPKPE</sequence>
<dbReference type="Gene3D" id="1.10.760.10">
    <property type="entry name" value="Cytochrome c-like domain"/>
    <property type="match status" value="1"/>
</dbReference>
<dbReference type="PANTHER" id="PTHR33751:SF9">
    <property type="entry name" value="CYTOCHROME C4"/>
    <property type="match status" value="1"/>
</dbReference>
<evidence type="ECO:0000256" key="4">
    <source>
        <dbReference type="ARBA" id="ARBA00022982"/>
    </source>
</evidence>
<protein>
    <submittedName>
        <fullName evidence="9">Cytochrome c, class I</fullName>
    </submittedName>
</protein>
<keyword evidence="3 6" id="KW-0479">Metal-binding</keyword>
<keyword evidence="2 6" id="KW-0349">Heme</keyword>
<dbReference type="SUPFAM" id="SSF46626">
    <property type="entry name" value="Cytochrome c"/>
    <property type="match status" value="1"/>
</dbReference>
<dbReference type="InterPro" id="IPR050597">
    <property type="entry name" value="Cytochrome_c_Oxidase_Subunit"/>
</dbReference>